<feature type="domain" description="4Fe-4S Wbl-type" evidence="1">
    <location>
        <begin position="49"/>
        <end position="104"/>
    </location>
</feature>
<dbReference type="AlphaFoldDB" id="A0A1H1RBT8"/>
<name>A0A1H1RBT8_9MICO</name>
<dbReference type="PROSITE" id="PS51674">
    <property type="entry name" value="4FE4S_WBL"/>
    <property type="match status" value="1"/>
</dbReference>
<evidence type="ECO:0000259" key="1">
    <source>
        <dbReference type="PROSITE" id="PS51674"/>
    </source>
</evidence>
<dbReference type="Pfam" id="PF02467">
    <property type="entry name" value="Whib"/>
    <property type="match status" value="1"/>
</dbReference>
<dbReference type="EMBL" id="LT629766">
    <property type="protein sequence ID" value="SDS33160.1"/>
    <property type="molecule type" value="Genomic_DNA"/>
</dbReference>
<organism evidence="2 3">
    <name type="scientific">Brevibacterium siliguriense</name>
    <dbReference type="NCBI Taxonomy" id="1136497"/>
    <lineage>
        <taxon>Bacteria</taxon>
        <taxon>Bacillati</taxon>
        <taxon>Actinomycetota</taxon>
        <taxon>Actinomycetes</taxon>
        <taxon>Micrococcales</taxon>
        <taxon>Brevibacteriaceae</taxon>
        <taxon>Brevibacterium</taxon>
    </lineage>
</organism>
<protein>
    <submittedName>
        <fullName evidence="2">Transcription factor WhiB</fullName>
    </submittedName>
</protein>
<dbReference type="OrthoDB" id="5244115at2"/>
<gene>
    <name evidence="2" type="ORF">SAMN04489752_1478</name>
</gene>
<reference evidence="3" key="1">
    <citation type="submission" date="2016-10" db="EMBL/GenBank/DDBJ databases">
        <authorList>
            <person name="Varghese N."/>
            <person name="Submissions S."/>
        </authorList>
    </citation>
    <scope>NUCLEOTIDE SEQUENCE [LARGE SCALE GENOMIC DNA]</scope>
    <source>
        <strain evidence="3">DSM 23676</strain>
    </source>
</reference>
<dbReference type="Proteomes" id="UP000199597">
    <property type="component" value="Chromosome I"/>
</dbReference>
<evidence type="ECO:0000313" key="3">
    <source>
        <dbReference type="Proteomes" id="UP000199597"/>
    </source>
</evidence>
<evidence type="ECO:0000313" key="2">
    <source>
        <dbReference type="EMBL" id="SDS33160.1"/>
    </source>
</evidence>
<accession>A0A1H1RBT8</accession>
<sequence>MSDYIKGSRLLHNPGEDEGLSLAFMGLPAASMKTWMHLQNYFAAGETTPCAGRNEWLSSRAADKQTAIRLCGDCPAKAACRDFAQTNNESFGIWGGHDFSKGKP</sequence>
<dbReference type="STRING" id="1136497.SAMN04489752_1478"/>
<proteinExistence type="predicted"/>
<keyword evidence="3" id="KW-1185">Reference proteome</keyword>
<dbReference type="InterPro" id="IPR034768">
    <property type="entry name" value="4FE4S_WBL"/>
</dbReference>